<keyword evidence="4" id="KW-0444">Lipid biosynthesis</keyword>
<dbReference type="GO" id="GO:0005543">
    <property type="term" value="F:phospholipid binding"/>
    <property type="evidence" value="ECO:0007669"/>
    <property type="project" value="TreeGrafter"/>
</dbReference>
<dbReference type="EC" id="2.4.1.182" evidence="2 10"/>
<name>A0A3D8J481_9HELI</name>
<evidence type="ECO:0000256" key="6">
    <source>
        <dbReference type="ARBA" id="ARBA00022676"/>
    </source>
</evidence>
<organism evidence="11 12">
    <name type="scientific">Helicobacter aurati</name>
    <dbReference type="NCBI Taxonomy" id="137778"/>
    <lineage>
        <taxon>Bacteria</taxon>
        <taxon>Pseudomonadati</taxon>
        <taxon>Campylobacterota</taxon>
        <taxon>Epsilonproteobacteria</taxon>
        <taxon>Campylobacterales</taxon>
        <taxon>Helicobacteraceae</taxon>
        <taxon>Helicobacter</taxon>
    </lineage>
</organism>
<evidence type="ECO:0000313" key="11">
    <source>
        <dbReference type="EMBL" id="RDU71591.1"/>
    </source>
</evidence>
<dbReference type="GO" id="GO:0016020">
    <property type="term" value="C:membrane"/>
    <property type="evidence" value="ECO:0007669"/>
    <property type="project" value="GOC"/>
</dbReference>
<evidence type="ECO:0000256" key="8">
    <source>
        <dbReference type="ARBA" id="ARBA00023098"/>
    </source>
</evidence>
<dbReference type="AlphaFoldDB" id="A0A3D8J481"/>
<evidence type="ECO:0000256" key="9">
    <source>
        <dbReference type="ARBA" id="ARBA00048975"/>
    </source>
</evidence>
<evidence type="ECO:0000256" key="10">
    <source>
        <dbReference type="NCBIfam" id="TIGR00215"/>
    </source>
</evidence>
<dbReference type="Pfam" id="PF02684">
    <property type="entry name" value="LpxB"/>
    <property type="match status" value="1"/>
</dbReference>
<comment type="catalytic activity">
    <reaction evidence="9">
        <text>a lipid X + a UDP-2-N,3-O-bis[(3R)-3-hydroxyacyl]-alpha-D-glucosamine = a lipid A disaccharide + UDP + H(+)</text>
        <dbReference type="Rhea" id="RHEA:67828"/>
        <dbReference type="ChEBI" id="CHEBI:15378"/>
        <dbReference type="ChEBI" id="CHEBI:58223"/>
        <dbReference type="ChEBI" id="CHEBI:137748"/>
        <dbReference type="ChEBI" id="CHEBI:176338"/>
        <dbReference type="ChEBI" id="CHEBI:176343"/>
        <dbReference type="EC" id="2.4.1.182"/>
    </reaction>
</comment>
<evidence type="ECO:0000256" key="3">
    <source>
        <dbReference type="ARBA" id="ARBA00020902"/>
    </source>
</evidence>
<keyword evidence="12" id="KW-1185">Reference proteome</keyword>
<evidence type="ECO:0000256" key="2">
    <source>
        <dbReference type="ARBA" id="ARBA00012687"/>
    </source>
</evidence>
<keyword evidence="5" id="KW-0441">Lipid A biosynthesis</keyword>
<protein>
    <recommendedName>
        <fullName evidence="3 10">Lipid-A-disaccharide synthase</fullName>
        <ecNumber evidence="2 10">2.4.1.182</ecNumber>
    </recommendedName>
</protein>
<dbReference type="GO" id="GO:0009245">
    <property type="term" value="P:lipid A biosynthetic process"/>
    <property type="evidence" value="ECO:0007669"/>
    <property type="project" value="UniProtKB-UniRule"/>
</dbReference>
<dbReference type="PANTHER" id="PTHR30372">
    <property type="entry name" value="LIPID-A-DISACCHARIDE SYNTHASE"/>
    <property type="match status" value="1"/>
</dbReference>
<dbReference type="InterPro" id="IPR003835">
    <property type="entry name" value="Glyco_trans_19"/>
</dbReference>
<dbReference type="Proteomes" id="UP000256424">
    <property type="component" value="Unassembled WGS sequence"/>
</dbReference>
<evidence type="ECO:0000313" key="12">
    <source>
        <dbReference type="Proteomes" id="UP000256424"/>
    </source>
</evidence>
<comment type="caution">
    <text evidence="11">The sequence shown here is derived from an EMBL/GenBank/DDBJ whole genome shotgun (WGS) entry which is preliminary data.</text>
</comment>
<proteinExistence type="predicted"/>
<keyword evidence="8" id="KW-0443">Lipid metabolism</keyword>
<keyword evidence="7" id="KW-0808">Transferase</keyword>
<dbReference type="PANTHER" id="PTHR30372:SF4">
    <property type="entry name" value="LIPID-A-DISACCHARIDE SYNTHASE, MITOCHONDRIAL-RELATED"/>
    <property type="match status" value="1"/>
</dbReference>
<gene>
    <name evidence="11" type="primary">lpxB</name>
    <name evidence="11" type="ORF">CQA66_06315</name>
</gene>
<accession>A0A3D8J481</accession>
<dbReference type="OrthoDB" id="9801642at2"/>
<evidence type="ECO:0000256" key="4">
    <source>
        <dbReference type="ARBA" id="ARBA00022516"/>
    </source>
</evidence>
<dbReference type="NCBIfam" id="TIGR00215">
    <property type="entry name" value="lpxB"/>
    <property type="match status" value="1"/>
</dbReference>
<dbReference type="SUPFAM" id="SSF53756">
    <property type="entry name" value="UDP-Glycosyltransferase/glycogen phosphorylase"/>
    <property type="match status" value="1"/>
</dbReference>
<sequence length="371" mass="42968">MRIFVSALEPSSNLHLKRLAAILPKHCELMGVCDSEIGNALFLPSDFSVMGFSDVAQKILFLQNALKILSIEASLCDQVLLMDSSSFNIRLAKLIRKHNPQIPIMYYILPQVWAWKPWRAKEIESLCDKLASVWRFELPYYRRKARYVGHPLLDIYKDNEDFSNKDSNIFVFMPGSRKTEIKQLIYEYKILAKKLFALKPDAVLRLIVPPQFKGATIMKHYGNIDDFELCYDTKEGLKGACFAFICSGTATLEASLMQIPFVLVYKARWLDYIIARMFVQLNFIGLANIIYQAMLVEQGKQSEKVGLGSEWLHEELIQWDCCADNMLQAYQRFDYEKYYNGIRELRNYLGHGSAKNVAEWLLENEYSIQKN</sequence>
<reference evidence="11 12" key="1">
    <citation type="submission" date="2018-04" db="EMBL/GenBank/DDBJ databases">
        <title>Novel Campyloabacter and Helicobacter Species and Strains.</title>
        <authorList>
            <person name="Mannion A.J."/>
            <person name="Shen Z."/>
            <person name="Fox J.G."/>
        </authorList>
    </citation>
    <scope>NUCLEOTIDE SEQUENCE [LARGE SCALE GENOMIC DNA]</scope>
    <source>
        <strain evidence="11 12">MIT 97-5075</strain>
    </source>
</reference>
<evidence type="ECO:0000256" key="1">
    <source>
        <dbReference type="ARBA" id="ARBA00002056"/>
    </source>
</evidence>
<evidence type="ECO:0000256" key="5">
    <source>
        <dbReference type="ARBA" id="ARBA00022556"/>
    </source>
</evidence>
<dbReference type="EMBL" id="NXLW01000011">
    <property type="protein sequence ID" value="RDU71591.1"/>
    <property type="molecule type" value="Genomic_DNA"/>
</dbReference>
<evidence type="ECO:0000256" key="7">
    <source>
        <dbReference type="ARBA" id="ARBA00022679"/>
    </source>
</evidence>
<comment type="function">
    <text evidence="1">Condensation of UDP-2,3-diacylglucosamine and 2,3-diacylglucosamine-1-phosphate to form lipid A disaccharide, a precursor of lipid A, a phosphorylated glycolipid that anchors the lipopolysaccharide to the outer membrane of the cell.</text>
</comment>
<dbReference type="GO" id="GO:0008915">
    <property type="term" value="F:lipid-A-disaccharide synthase activity"/>
    <property type="evidence" value="ECO:0007669"/>
    <property type="project" value="UniProtKB-UniRule"/>
</dbReference>
<keyword evidence="6" id="KW-0328">Glycosyltransferase</keyword>